<dbReference type="Pfam" id="PF18052">
    <property type="entry name" value="Rx_N"/>
    <property type="match status" value="1"/>
</dbReference>
<accession>W9RQ75</accession>
<dbReference type="InterPro" id="IPR041118">
    <property type="entry name" value="Rx_N"/>
</dbReference>
<evidence type="ECO:0000259" key="4">
    <source>
        <dbReference type="Pfam" id="PF00931"/>
    </source>
</evidence>
<dbReference type="GO" id="GO:0098542">
    <property type="term" value="P:defense response to other organism"/>
    <property type="evidence" value="ECO:0007669"/>
    <property type="project" value="TreeGrafter"/>
</dbReference>
<evidence type="ECO:0000259" key="5">
    <source>
        <dbReference type="Pfam" id="PF18052"/>
    </source>
</evidence>
<dbReference type="PANTHER" id="PTHR23155">
    <property type="entry name" value="DISEASE RESISTANCE PROTEIN RP"/>
    <property type="match status" value="1"/>
</dbReference>
<dbReference type="Proteomes" id="UP000030645">
    <property type="component" value="Unassembled WGS sequence"/>
</dbReference>
<dbReference type="GO" id="GO:0043531">
    <property type="term" value="F:ADP binding"/>
    <property type="evidence" value="ECO:0007669"/>
    <property type="project" value="InterPro"/>
</dbReference>
<dbReference type="CDD" id="cd14798">
    <property type="entry name" value="RX-CC_like"/>
    <property type="match status" value="1"/>
</dbReference>
<reference evidence="9" key="1">
    <citation type="submission" date="2013-01" db="EMBL/GenBank/DDBJ databases">
        <title>Draft Genome Sequence of a Mulberry Tree, Morus notabilis C.K. Schneid.</title>
        <authorList>
            <person name="He N."/>
            <person name="Zhao S."/>
        </authorList>
    </citation>
    <scope>NUCLEOTIDE SEQUENCE</scope>
</reference>
<dbReference type="Gene3D" id="1.10.8.430">
    <property type="entry name" value="Helical domain of apoptotic protease-activating factors"/>
    <property type="match status" value="1"/>
</dbReference>
<dbReference type="SUPFAM" id="SSF52058">
    <property type="entry name" value="L domain-like"/>
    <property type="match status" value="1"/>
</dbReference>
<dbReference type="EMBL" id="KE344936">
    <property type="protein sequence ID" value="EXB87531.1"/>
    <property type="molecule type" value="Genomic_DNA"/>
</dbReference>
<feature type="domain" description="Disease resistance protein winged helix" evidence="6">
    <location>
        <begin position="393"/>
        <end position="460"/>
    </location>
</feature>
<feature type="domain" description="Disease resistance N-terminal" evidence="5">
    <location>
        <begin position="5"/>
        <end position="96"/>
    </location>
</feature>
<dbReference type="Gene3D" id="1.10.10.10">
    <property type="entry name" value="Winged helix-like DNA-binding domain superfamily/Winged helix DNA-binding domain"/>
    <property type="match status" value="1"/>
</dbReference>
<dbReference type="InterPro" id="IPR044974">
    <property type="entry name" value="Disease_R_plants"/>
</dbReference>
<dbReference type="Gene3D" id="3.80.10.10">
    <property type="entry name" value="Ribonuclease Inhibitor"/>
    <property type="match status" value="1"/>
</dbReference>
<evidence type="ECO:0000256" key="3">
    <source>
        <dbReference type="ARBA" id="ARBA00022821"/>
    </source>
</evidence>
<evidence type="ECO:0000313" key="8">
    <source>
        <dbReference type="EMBL" id="EXB87531.1"/>
    </source>
</evidence>
<keyword evidence="3" id="KW-0611">Plant defense</keyword>
<evidence type="ECO:0000313" key="9">
    <source>
        <dbReference type="Proteomes" id="UP000030645"/>
    </source>
</evidence>
<proteinExistence type="predicted"/>
<dbReference type="Pfam" id="PF23559">
    <property type="entry name" value="WHD_DRP"/>
    <property type="match status" value="1"/>
</dbReference>
<protein>
    <submittedName>
        <fullName evidence="8">Disease resistance protein RPM1</fullName>
    </submittedName>
</protein>
<keyword evidence="9" id="KW-1185">Reference proteome</keyword>
<evidence type="ECO:0000256" key="2">
    <source>
        <dbReference type="ARBA" id="ARBA00022741"/>
    </source>
</evidence>
<dbReference type="SUPFAM" id="SSF52540">
    <property type="entry name" value="P-loop containing nucleoside triphosphate hydrolases"/>
    <property type="match status" value="1"/>
</dbReference>
<dbReference type="InterPro" id="IPR042197">
    <property type="entry name" value="Apaf_helical"/>
</dbReference>
<dbReference type="FunFam" id="1.10.10.10:FF:000322">
    <property type="entry name" value="Probable disease resistance protein At1g63360"/>
    <property type="match status" value="1"/>
</dbReference>
<dbReference type="eggNOG" id="KOG4658">
    <property type="taxonomic scope" value="Eukaryota"/>
</dbReference>
<feature type="domain" description="NB-ARC" evidence="4">
    <location>
        <begin position="219"/>
        <end position="306"/>
    </location>
</feature>
<dbReference type="InterPro" id="IPR058922">
    <property type="entry name" value="WHD_DRP"/>
</dbReference>
<sequence>MAETFLSPVIEKLLELLIEEAKALKGVRKEVERLKDELEIIQPFLRDAEAKLEKGEVGDATKVWLKQIRNQAERIENVVDEYLYHAEQNRCEGGFITSLRKVGHCIKALRPRYDIASEIEDIKEVLGEIKDRGIGYGLRPLEHGARCRMTNVEGHDPRLRSLFMEEDEIICIDGAFEELMRRMTAGPSLRSVTSLVGQGGIGKTTLARVGERIDEDCTREELISLLKKHLQTKRYVIVFDDVWQRELWELMKFALPNNDKGSRIIITTRNVGIADYCNENRYDLVQELQTWSSEMAWKLFCKKAFRSGEFEGCSPKELEQLSHAIIRKCHGLPLAISTIAGLLSTTEKVSSEWRNVLNNLNSEYEKTDIPNILSLSYLDLPYHLKLCFLYFGIFPEDFQILDVVLYNLWIAEGFVKERKNMTLEDVAKEYLNELIQRNLVLFDIEFGVIRACKVRDLMHDSILTRAGELCSCQTLNQSKSSLGEKSHRVSIHDTTENVLERVRDSGIRSVFLFNVKECTKSFLVDLFENFKLLKVLEFQDSPLSSLPREVGNLFHLKYLCLGGTEVKVLPKSIGKLRNLQTLDVQNTLVRELPVEVNKLRNLRHLLANSFDEKIPYSLETYCGMLKKLKSLDISKVTAEMGMAFGLSIEKLKHLEVLYLNSINEDEVLDLKYISSPPPLLRYLELNCRLQQLPKWISEIHNLQGLQLNFSRLIDEPLQYLKGLPNLAFLDMYQTYEGDELHFEEDGFQKLKQLKLCKLGGLKMVKIDRKALPLLEKFDFGPCPLMKQVPSDIQHLTNLKSLGIYDMPREFVVCLQPDGGADYCQIRHVPSVTFHYYRQKRWSFDDYNLGSSDLLKLLQEQVS</sequence>
<dbReference type="Pfam" id="PF00931">
    <property type="entry name" value="NB-ARC"/>
    <property type="match status" value="1"/>
</dbReference>
<dbReference type="InterPro" id="IPR036388">
    <property type="entry name" value="WH-like_DNA-bd_sf"/>
</dbReference>
<feature type="domain" description="Disease resistance R13L4/SHOC-2-like LRR" evidence="7">
    <location>
        <begin position="508"/>
        <end position="800"/>
    </location>
</feature>
<dbReference type="Gene3D" id="1.20.5.4130">
    <property type="match status" value="1"/>
</dbReference>
<dbReference type="InterPro" id="IPR038005">
    <property type="entry name" value="RX-like_CC"/>
</dbReference>
<evidence type="ECO:0000259" key="6">
    <source>
        <dbReference type="Pfam" id="PF23559"/>
    </source>
</evidence>
<evidence type="ECO:0000256" key="1">
    <source>
        <dbReference type="ARBA" id="ARBA00022737"/>
    </source>
</evidence>
<dbReference type="PRINTS" id="PR00364">
    <property type="entry name" value="DISEASERSIST"/>
</dbReference>
<keyword evidence="1" id="KW-0677">Repeat</keyword>
<gene>
    <name evidence="8" type="ORF">L484_005406</name>
</gene>
<keyword evidence="2" id="KW-0547">Nucleotide-binding</keyword>
<dbReference type="Pfam" id="PF23598">
    <property type="entry name" value="LRR_14"/>
    <property type="match status" value="1"/>
</dbReference>
<dbReference type="InterPro" id="IPR055414">
    <property type="entry name" value="LRR_R13L4/SHOC2-like"/>
</dbReference>
<dbReference type="Gene3D" id="3.40.50.300">
    <property type="entry name" value="P-loop containing nucleotide triphosphate hydrolases"/>
    <property type="match status" value="1"/>
</dbReference>
<dbReference type="InterPro" id="IPR027417">
    <property type="entry name" value="P-loop_NTPase"/>
</dbReference>
<organism evidence="8 9">
    <name type="scientific">Morus notabilis</name>
    <dbReference type="NCBI Taxonomy" id="981085"/>
    <lineage>
        <taxon>Eukaryota</taxon>
        <taxon>Viridiplantae</taxon>
        <taxon>Streptophyta</taxon>
        <taxon>Embryophyta</taxon>
        <taxon>Tracheophyta</taxon>
        <taxon>Spermatophyta</taxon>
        <taxon>Magnoliopsida</taxon>
        <taxon>eudicotyledons</taxon>
        <taxon>Gunneridae</taxon>
        <taxon>Pentapetalae</taxon>
        <taxon>rosids</taxon>
        <taxon>fabids</taxon>
        <taxon>Rosales</taxon>
        <taxon>Moraceae</taxon>
        <taxon>Moreae</taxon>
        <taxon>Morus</taxon>
    </lineage>
</organism>
<evidence type="ECO:0000259" key="7">
    <source>
        <dbReference type="Pfam" id="PF23598"/>
    </source>
</evidence>
<dbReference type="PANTHER" id="PTHR23155:SF1052">
    <property type="entry name" value="DISEASE RESISTANCE PROTEIN RPM1"/>
    <property type="match status" value="1"/>
</dbReference>
<dbReference type="InterPro" id="IPR032675">
    <property type="entry name" value="LRR_dom_sf"/>
</dbReference>
<dbReference type="AlphaFoldDB" id="W9RQ75"/>
<dbReference type="InterPro" id="IPR002182">
    <property type="entry name" value="NB-ARC"/>
</dbReference>
<name>W9RQ75_9ROSA</name>